<gene>
    <name evidence="1" type="ORF">LAUMK136_04233</name>
</gene>
<protein>
    <recommendedName>
        <fullName evidence="3">Group II intron maturase-specific domain-containing protein</fullName>
    </recommendedName>
</protein>
<dbReference type="AlphaFoldDB" id="A0A498Q9X4"/>
<evidence type="ECO:0000313" key="2">
    <source>
        <dbReference type="Proteomes" id="UP000273307"/>
    </source>
</evidence>
<name>A0A498Q9X4_9MYCO</name>
<dbReference type="EMBL" id="UPHP01000115">
    <property type="protein sequence ID" value="VBA41789.1"/>
    <property type="molecule type" value="Genomic_DNA"/>
</dbReference>
<proteinExistence type="predicted"/>
<sequence length="81" mass="9844">MEDGFDFGFHIQWRRKRGTNKWYVYTYIADQAIRQAKAKIRAWTRRTSQEPLKDVLVRRGDRTAKMTRCHKWSSYKLLLHA</sequence>
<evidence type="ECO:0008006" key="3">
    <source>
        <dbReference type="Google" id="ProtNLM"/>
    </source>
</evidence>
<dbReference type="Proteomes" id="UP000273307">
    <property type="component" value="Unassembled WGS sequence"/>
</dbReference>
<evidence type="ECO:0000313" key="1">
    <source>
        <dbReference type="EMBL" id="VBA41789.1"/>
    </source>
</evidence>
<reference evidence="1 2" key="1">
    <citation type="submission" date="2018-09" db="EMBL/GenBank/DDBJ databases">
        <authorList>
            <person name="Tagini F."/>
        </authorList>
    </citation>
    <scope>NUCLEOTIDE SEQUENCE [LARGE SCALE GENOMIC DNA]</scope>
    <source>
        <strain evidence="1 2">MK136</strain>
    </source>
</reference>
<organism evidence="1 2">
    <name type="scientific">Mycobacterium attenuatum</name>
    <dbReference type="NCBI Taxonomy" id="2341086"/>
    <lineage>
        <taxon>Bacteria</taxon>
        <taxon>Bacillati</taxon>
        <taxon>Actinomycetota</taxon>
        <taxon>Actinomycetes</taxon>
        <taxon>Mycobacteriales</taxon>
        <taxon>Mycobacteriaceae</taxon>
        <taxon>Mycobacterium</taxon>
    </lineage>
</organism>
<keyword evidence="2" id="KW-1185">Reference proteome</keyword>
<accession>A0A498Q9X4</accession>